<evidence type="ECO:0000313" key="1">
    <source>
        <dbReference type="EMBL" id="RVW28674.1"/>
    </source>
</evidence>
<gene>
    <name evidence="1" type="ORF">CK203_081356</name>
</gene>
<reference evidence="1 2" key="1">
    <citation type="journal article" date="2018" name="PLoS Genet.">
        <title>Population sequencing reveals clonal diversity and ancestral inbreeding in the grapevine cultivar Chardonnay.</title>
        <authorList>
            <person name="Roach M.J."/>
            <person name="Johnson D.L."/>
            <person name="Bohlmann J."/>
            <person name="van Vuuren H.J."/>
            <person name="Jones S.J."/>
            <person name="Pretorius I.S."/>
            <person name="Schmidt S.A."/>
            <person name="Borneman A.R."/>
        </authorList>
    </citation>
    <scope>NUCLEOTIDE SEQUENCE [LARGE SCALE GENOMIC DNA]</scope>
    <source>
        <strain evidence="2">cv. Chardonnay</strain>
        <tissue evidence="1">Leaf</tissue>
    </source>
</reference>
<dbReference type="AlphaFoldDB" id="A0A438CZP1"/>
<dbReference type="EMBL" id="QGNW01001882">
    <property type="protein sequence ID" value="RVW28674.1"/>
    <property type="molecule type" value="Genomic_DNA"/>
</dbReference>
<proteinExistence type="predicted"/>
<sequence>MLSSMDVTFVENQSLFPNTYLQRESLGEDKFLSYGMLDLPRLSESLPLVPKVSPIGSTSLSPSQEPSSKLDQGGVNATACHYRFTLGINSPDLIECKLKSLNPSQNENSKHFMISIYRLPLGKLPEMHSTPDLQFYFI</sequence>
<protein>
    <submittedName>
        <fullName evidence="1">Uncharacterized protein</fullName>
    </submittedName>
</protein>
<comment type="caution">
    <text evidence="1">The sequence shown here is derived from an EMBL/GenBank/DDBJ whole genome shotgun (WGS) entry which is preliminary data.</text>
</comment>
<name>A0A438CZP1_VITVI</name>
<dbReference type="Proteomes" id="UP000288805">
    <property type="component" value="Unassembled WGS sequence"/>
</dbReference>
<accession>A0A438CZP1</accession>
<evidence type="ECO:0000313" key="2">
    <source>
        <dbReference type="Proteomes" id="UP000288805"/>
    </source>
</evidence>
<organism evidence="1 2">
    <name type="scientific">Vitis vinifera</name>
    <name type="common">Grape</name>
    <dbReference type="NCBI Taxonomy" id="29760"/>
    <lineage>
        <taxon>Eukaryota</taxon>
        <taxon>Viridiplantae</taxon>
        <taxon>Streptophyta</taxon>
        <taxon>Embryophyta</taxon>
        <taxon>Tracheophyta</taxon>
        <taxon>Spermatophyta</taxon>
        <taxon>Magnoliopsida</taxon>
        <taxon>eudicotyledons</taxon>
        <taxon>Gunneridae</taxon>
        <taxon>Pentapetalae</taxon>
        <taxon>rosids</taxon>
        <taxon>Vitales</taxon>
        <taxon>Vitaceae</taxon>
        <taxon>Viteae</taxon>
        <taxon>Vitis</taxon>
    </lineage>
</organism>